<feature type="domain" description="Cupin type-1" evidence="1">
    <location>
        <begin position="181"/>
        <end position="323"/>
    </location>
</feature>
<evidence type="ECO:0000313" key="3">
    <source>
        <dbReference type="Proteomes" id="UP000538196"/>
    </source>
</evidence>
<evidence type="ECO:0000259" key="1">
    <source>
        <dbReference type="SMART" id="SM00835"/>
    </source>
</evidence>
<gene>
    <name evidence="2" type="ORF">FHX33_002533</name>
</gene>
<dbReference type="EC" id="4.1.1.2" evidence="2"/>
<dbReference type="AlphaFoldDB" id="A0A7W4UWZ0"/>
<dbReference type="InterPro" id="IPR006045">
    <property type="entry name" value="Cupin_1"/>
</dbReference>
<keyword evidence="3" id="KW-1185">Reference proteome</keyword>
<dbReference type="GO" id="GO:0046564">
    <property type="term" value="F:oxalate decarboxylase activity"/>
    <property type="evidence" value="ECO:0007669"/>
    <property type="project" value="UniProtKB-EC"/>
</dbReference>
<proteinExistence type="predicted"/>
<comment type="caution">
    <text evidence="2">The sequence shown here is derived from an EMBL/GenBank/DDBJ whole genome shotgun (WGS) entry which is preliminary data.</text>
</comment>
<keyword evidence="2" id="KW-0456">Lyase</keyword>
<dbReference type="InterPro" id="IPR011051">
    <property type="entry name" value="RmlC_Cupin_sf"/>
</dbReference>
<dbReference type="SMART" id="SM00835">
    <property type="entry name" value="Cupin_1"/>
    <property type="match status" value="2"/>
</dbReference>
<protein>
    <submittedName>
        <fullName evidence="2">Oxalate decarboxylase</fullName>
        <ecNumber evidence="2">4.1.1.2</ecNumber>
    </submittedName>
</protein>
<dbReference type="Gene3D" id="2.60.120.10">
    <property type="entry name" value="Jelly Rolls"/>
    <property type="match status" value="2"/>
</dbReference>
<dbReference type="InterPro" id="IPR050253">
    <property type="entry name" value="Seed_Storage-Functional"/>
</dbReference>
<dbReference type="Proteomes" id="UP000538196">
    <property type="component" value="Unassembled WGS sequence"/>
</dbReference>
<dbReference type="Pfam" id="PF00190">
    <property type="entry name" value="Cupin_1"/>
    <property type="match status" value="2"/>
</dbReference>
<evidence type="ECO:0000313" key="2">
    <source>
        <dbReference type="EMBL" id="MBB2967770.1"/>
    </source>
</evidence>
<accession>A0A7W4UWZ0</accession>
<dbReference type="PANTHER" id="PTHR31189:SF2">
    <property type="entry name" value="RMLC-LIKE CUPINS SUPERFAMILY PROTEIN"/>
    <property type="match status" value="1"/>
</dbReference>
<name>A0A7W4UWZ0_LEIAQ</name>
<dbReference type="SUPFAM" id="SSF51182">
    <property type="entry name" value="RmlC-like cupins"/>
    <property type="match status" value="2"/>
</dbReference>
<dbReference type="EMBL" id="JACHVP010000002">
    <property type="protein sequence ID" value="MBB2967770.1"/>
    <property type="molecule type" value="Genomic_DNA"/>
</dbReference>
<dbReference type="PANTHER" id="PTHR31189">
    <property type="entry name" value="OS03G0336100 PROTEIN-RELATED"/>
    <property type="match status" value="1"/>
</dbReference>
<dbReference type="CDD" id="cd20306">
    <property type="entry name" value="cupin_OxDC-like"/>
    <property type="match status" value="2"/>
</dbReference>
<organism evidence="2 3">
    <name type="scientific">Leifsonia aquatica</name>
    <name type="common">Corynebacterium aquaticum</name>
    <dbReference type="NCBI Taxonomy" id="144185"/>
    <lineage>
        <taxon>Bacteria</taxon>
        <taxon>Bacillati</taxon>
        <taxon>Actinomycetota</taxon>
        <taxon>Actinomycetes</taxon>
        <taxon>Micrococcales</taxon>
        <taxon>Microbacteriaceae</taxon>
        <taxon>Leifsonia</taxon>
    </lineage>
</organism>
<dbReference type="RefSeq" id="WP_021762573.1">
    <property type="nucleotide sequence ID" value="NZ_JACHVP010000002.1"/>
</dbReference>
<feature type="domain" description="Cupin type-1" evidence="1">
    <location>
        <begin position="14"/>
        <end position="150"/>
    </location>
</feature>
<dbReference type="InterPro" id="IPR014710">
    <property type="entry name" value="RmlC-like_jellyroll"/>
</dbReference>
<sequence length="348" mass="37888">MSESRHVAPLIGGEGVFENEFGSITQVTSSSLPILTGLSVKRITLAPGALREPQWNVNANQIAYVVKGTVLVSTLGNGDSFSTFVVQTGQMYHVESGAVYHIENVGDGEAEIIAALRTDRPQHFSLQDSVNAMSDAVLGNTYDLPSAAFAAFDRQHSSQIVHRDGPARIPGTAGLPNARLFDMEGQNAPLSYEWGKARLARKQFWAALDDLSMYELLIGGNGMREPHWHPVTGELGYVQSGHARMTVLDPDGTLDTYELHPGEAYFVPRAYPHHIEALGDEGIRFLIFFDQPTPGDVGYRATASAFSREVLSAAFKVPERDLPTFPFTPVDPLIVARSNPRDPVEGEG</sequence>
<reference evidence="2 3" key="1">
    <citation type="submission" date="2020-08" db="EMBL/GenBank/DDBJ databases">
        <title>Sequencing the genomes of 1000 actinobacteria strains.</title>
        <authorList>
            <person name="Klenk H.-P."/>
        </authorList>
    </citation>
    <scope>NUCLEOTIDE SEQUENCE [LARGE SCALE GENOMIC DNA]</scope>
    <source>
        <strain evidence="2 3">DSM 20146</strain>
    </source>
</reference>